<dbReference type="Proteomes" id="UP000675554">
    <property type="component" value="Unassembled WGS sequence"/>
</dbReference>
<dbReference type="EMBL" id="JAGSMN010001001">
    <property type="protein sequence ID" value="MBR7677601.1"/>
    <property type="molecule type" value="Genomic_DNA"/>
</dbReference>
<accession>A0A8T4IYW4</accession>
<keyword evidence="3" id="KW-1185">Reference proteome</keyword>
<evidence type="ECO:0000313" key="3">
    <source>
        <dbReference type="Proteomes" id="UP000675554"/>
    </source>
</evidence>
<gene>
    <name evidence="2" type="ORF">KDA82_32355</name>
</gene>
<evidence type="ECO:0000313" key="2">
    <source>
        <dbReference type="EMBL" id="MBR7677601.1"/>
    </source>
</evidence>
<dbReference type="AlphaFoldDB" id="A0A8T4IYW4"/>
<sequence length="199" mass="20476">LAAGTGAAYHFWPSSGGARAGSERAAAGAPGRMSASATPSASPASSAAREPAVAEAPASASAPVREAPHEPSSSARPGPPDKDDGPRPSSSPDAPFTDYETTTLGAEIVNGPACGSYALCAYRSAGHTDRFDFHAPGSDSGGTCYSFPSGDPGFVAVVNGRRYSYHVFEKPRCEGASRTLATHNSYQDLPFRFRSYTKA</sequence>
<evidence type="ECO:0000256" key="1">
    <source>
        <dbReference type="SAM" id="MobiDB-lite"/>
    </source>
</evidence>
<feature type="compositionally biased region" description="Low complexity" evidence="1">
    <location>
        <begin position="23"/>
        <end position="65"/>
    </location>
</feature>
<feature type="non-terminal residue" evidence="2">
    <location>
        <position position="1"/>
    </location>
</feature>
<organism evidence="2 3">
    <name type="scientific">Streptomyces daliensis</name>
    <dbReference type="NCBI Taxonomy" id="299421"/>
    <lineage>
        <taxon>Bacteria</taxon>
        <taxon>Bacillati</taxon>
        <taxon>Actinomycetota</taxon>
        <taxon>Actinomycetes</taxon>
        <taxon>Kitasatosporales</taxon>
        <taxon>Streptomycetaceae</taxon>
        <taxon>Streptomyces</taxon>
    </lineage>
</organism>
<protein>
    <submittedName>
        <fullName evidence="2">Uncharacterized protein</fullName>
    </submittedName>
</protein>
<name>A0A8T4IYW4_9ACTN</name>
<proteinExistence type="predicted"/>
<reference evidence="2" key="1">
    <citation type="submission" date="2021-04" db="EMBL/GenBank/DDBJ databases">
        <title>Sequencing of actinobacteria type strains.</title>
        <authorList>
            <person name="Nguyen G.-S."/>
            <person name="Wentzel A."/>
        </authorList>
    </citation>
    <scope>NUCLEOTIDE SEQUENCE</scope>
    <source>
        <strain evidence="2">DSM 42095</strain>
    </source>
</reference>
<comment type="caution">
    <text evidence="2">The sequence shown here is derived from an EMBL/GenBank/DDBJ whole genome shotgun (WGS) entry which is preliminary data.</text>
</comment>
<feature type="region of interest" description="Disordered" evidence="1">
    <location>
        <begin position="1"/>
        <end position="98"/>
    </location>
</feature>